<evidence type="ECO:0000256" key="2">
    <source>
        <dbReference type="ARBA" id="ARBA00022540"/>
    </source>
</evidence>
<evidence type="ECO:0000313" key="8">
    <source>
        <dbReference type="Proteomes" id="UP000078387"/>
    </source>
</evidence>
<dbReference type="EMBL" id="BDEQ01000001">
    <property type="protein sequence ID" value="GAT93359.1"/>
    <property type="molecule type" value="Genomic_DNA"/>
</dbReference>
<protein>
    <submittedName>
        <fullName evidence="7">Eukaryotic translation initiation factor 4e putative</fullName>
    </submittedName>
</protein>
<evidence type="ECO:0000256" key="6">
    <source>
        <dbReference type="RuleBase" id="RU004374"/>
    </source>
</evidence>
<dbReference type="Proteomes" id="UP000078387">
    <property type="component" value="Unassembled WGS sequence"/>
</dbReference>
<reference evidence="7 8" key="1">
    <citation type="submission" date="2016-05" db="EMBL/GenBank/DDBJ databases">
        <title>First whole genome sequencing of Entamoeba histolytica HM1:IMSS-clone-6.</title>
        <authorList>
            <person name="Mukherjee Avik.K."/>
            <person name="Izumyama S."/>
            <person name="Nakada-Tsukui K."/>
            <person name="Nozaki T."/>
        </authorList>
    </citation>
    <scope>NUCLEOTIDE SEQUENCE [LARGE SCALE GENOMIC DNA]</scope>
    <source>
        <strain evidence="7 8">HM1:IMSS clone 6</strain>
    </source>
</reference>
<dbReference type="GO" id="GO:0016281">
    <property type="term" value="C:eukaryotic translation initiation factor 4F complex"/>
    <property type="evidence" value="ECO:0007669"/>
    <property type="project" value="TreeGrafter"/>
</dbReference>
<dbReference type="FunFam" id="3.30.760.10:FF:000031">
    <property type="entry name" value="Eukaryotic translation initiation factor 4E, putative"/>
    <property type="match status" value="1"/>
</dbReference>
<evidence type="ECO:0000313" key="7">
    <source>
        <dbReference type="EMBL" id="GAT93359.1"/>
    </source>
</evidence>
<dbReference type="InterPro" id="IPR023398">
    <property type="entry name" value="TIF_eIF4e-like"/>
</dbReference>
<dbReference type="PANTHER" id="PTHR11960">
    <property type="entry name" value="EUKARYOTIC TRANSLATION INITIATION FACTOR 4E RELATED"/>
    <property type="match status" value="1"/>
</dbReference>
<sequence length="178" mass="20717">MEPTTPSTSLEPQHLLLNKWTYWFDSNKYESQSRDNLSSLEELYTFSTVEQFWGLYDGLEKATSFPKGSDCYYMKFGVTPNTTSYEKGGKLRFGVPLAKAECVWKNLILMCIGENFENSEFLVGVELSIRSDAKFNIYFNYWDDTFRSLVSEIKEYVEISPKTSFKFFPEVGRIIEIN</sequence>
<dbReference type="GO" id="GO:0000340">
    <property type="term" value="F:RNA 7-methylguanosine cap binding"/>
    <property type="evidence" value="ECO:0007669"/>
    <property type="project" value="TreeGrafter"/>
</dbReference>
<keyword evidence="3" id="KW-0810">Translation regulation</keyword>
<dbReference type="OMA" id="AKAECIW"/>
<keyword evidence="5 6" id="KW-0648">Protein biosynthesis</keyword>
<proteinExistence type="inferred from homology"/>
<keyword evidence="4 6" id="KW-0694">RNA-binding</keyword>
<dbReference type="AlphaFoldDB" id="A0A5K1VCJ8"/>
<evidence type="ECO:0000256" key="1">
    <source>
        <dbReference type="ARBA" id="ARBA00009860"/>
    </source>
</evidence>
<comment type="caution">
    <text evidence="7">The sequence shown here is derived from an EMBL/GenBank/DDBJ whole genome shotgun (WGS) entry which is preliminary data.</text>
</comment>
<comment type="similarity">
    <text evidence="1 6">Belongs to the eukaryotic initiation factor 4E family.</text>
</comment>
<dbReference type="GO" id="GO:0006417">
    <property type="term" value="P:regulation of translation"/>
    <property type="evidence" value="ECO:0007669"/>
    <property type="project" value="UniProtKB-KW"/>
</dbReference>
<evidence type="ECO:0000256" key="5">
    <source>
        <dbReference type="ARBA" id="ARBA00022917"/>
    </source>
</evidence>
<dbReference type="SUPFAM" id="SSF55418">
    <property type="entry name" value="eIF4e-like"/>
    <property type="match status" value="1"/>
</dbReference>
<organism evidence="7 8">
    <name type="scientific">Entamoeba histolytica</name>
    <dbReference type="NCBI Taxonomy" id="5759"/>
    <lineage>
        <taxon>Eukaryota</taxon>
        <taxon>Amoebozoa</taxon>
        <taxon>Evosea</taxon>
        <taxon>Archamoebae</taxon>
        <taxon>Mastigamoebida</taxon>
        <taxon>Entamoebidae</taxon>
        <taxon>Entamoeba</taxon>
    </lineage>
</organism>
<gene>
    <name evidence="7" type="ORF">CL6EHI_013220</name>
</gene>
<evidence type="ECO:0000256" key="3">
    <source>
        <dbReference type="ARBA" id="ARBA00022845"/>
    </source>
</evidence>
<dbReference type="VEuPathDB" id="AmoebaDB:EHI8A_012480"/>
<dbReference type="GO" id="GO:0003743">
    <property type="term" value="F:translation initiation factor activity"/>
    <property type="evidence" value="ECO:0007669"/>
    <property type="project" value="UniProtKB-KW"/>
</dbReference>
<dbReference type="PANTHER" id="PTHR11960:SF8">
    <property type="entry name" value="EUKARYOTIC TRANSLATION INITIATION FACTOR 4E1-RELATED"/>
    <property type="match status" value="1"/>
</dbReference>
<name>A0A5K1VCJ8_ENTHI</name>
<dbReference type="InterPro" id="IPR001040">
    <property type="entry name" value="TIF_eIF_4E"/>
</dbReference>
<dbReference type="Pfam" id="PF01652">
    <property type="entry name" value="IF4E"/>
    <property type="match status" value="1"/>
</dbReference>
<evidence type="ECO:0000256" key="4">
    <source>
        <dbReference type="ARBA" id="ARBA00022884"/>
    </source>
</evidence>
<dbReference type="Gene3D" id="3.30.760.10">
    <property type="entry name" value="RNA Cap, Translation Initiation Factor Eif4e"/>
    <property type="match status" value="1"/>
</dbReference>
<accession>A0A5K1VCJ8</accession>
<dbReference type="VEuPathDB" id="AmoebaDB:EHI_013220"/>
<dbReference type="VEuPathDB" id="AmoebaDB:EHI7A_015430"/>
<dbReference type="VEuPathDB" id="AmoebaDB:KM1_033660"/>
<keyword evidence="2 6" id="KW-0396">Initiation factor</keyword>
<dbReference type="VEuPathDB" id="AmoebaDB:EHI5A_007960"/>